<reference evidence="1" key="1">
    <citation type="submission" date="2018-01" db="EMBL/GenBank/DDBJ databases">
        <authorList>
            <person name="Krukenberg V."/>
        </authorList>
    </citation>
    <scope>NUCLEOTIDE SEQUENCE</scope>
    <source>
        <strain evidence="1">E20ANME2</strain>
    </source>
</reference>
<organism evidence="1 2">
    <name type="scientific">Candidatus Methanogaster sp</name>
    <dbReference type="NCBI Taxonomy" id="3386292"/>
    <lineage>
        <taxon>Archaea</taxon>
        <taxon>Methanobacteriati</taxon>
        <taxon>Methanobacteriota</taxon>
        <taxon>Stenosarchaea group</taxon>
        <taxon>Methanomicrobia</taxon>
        <taxon>Methanosarcinales</taxon>
        <taxon>ANME-2 cluster</taxon>
        <taxon>Candidatus Methanogasteraceae</taxon>
        <taxon>Candidatus Methanogaster</taxon>
    </lineage>
</organism>
<dbReference type="Proteomes" id="UP000248329">
    <property type="component" value="Unassembled WGS sequence"/>
</dbReference>
<accession>A0AC61L1A9</accession>
<proteinExistence type="predicted"/>
<name>A0AC61L1A9_9EURY</name>
<dbReference type="EMBL" id="PQXF01000022">
    <property type="protein sequence ID" value="PXF59760.1"/>
    <property type="molecule type" value="Genomic_DNA"/>
</dbReference>
<protein>
    <submittedName>
        <fullName evidence="1">Uncharacterized protein</fullName>
    </submittedName>
</protein>
<sequence>MKHEFHAQYSLALQPDFAQQEAVNYLTDAPKQPPKHWDDLGDVTDPAARIRLLAQAILTPYKDYARVGTHRTQGGLLHAINLKIPDRFFEQQSEGFLAPLKLDPTLPDITLFPRGSWAISFKFKLQKPYLSKDDTDFYILDNPVRKEWVFQVPYIAPSQWKGALRAAMVRQLVEESGSLSDEEFAILRFRLTLLFGDEKGEEPGVIKDLAKYLDGAKSTEASHRYRQEVRKHFPTKDDESESFPHHAGNLHFYTTYFTKISMEVINPHDRETGAGTLPIYFESVPAGADGVFTLLYVPVDCIGIKDDAETEKQSAEMLCLVAEGVEAMLAEYGFGAKTSSGFGTAGDGVEDGRVVSNAEWANDLPEPEVAAPEPPDEKYLKYLDDSMVRVDVRGDDGKPMRIAEYGRRVHEGRNPVDGGSQSEYRKFMRWYVAHGKAWQKNHQRDAAPAESPGWGFKSLNGLVKQTQELVKKLKKMEGSD</sequence>
<evidence type="ECO:0000313" key="1">
    <source>
        <dbReference type="EMBL" id="PXF59760.1"/>
    </source>
</evidence>
<gene>
    <name evidence="1" type="ORF">C4B59_10680</name>
</gene>
<comment type="caution">
    <text evidence="1">The sequence shown here is derived from an EMBL/GenBank/DDBJ whole genome shotgun (WGS) entry which is preliminary data.</text>
</comment>
<evidence type="ECO:0000313" key="2">
    <source>
        <dbReference type="Proteomes" id="UP000248329"/>
    </source>
</evidence>